<dbReference type="PROSITE" id="PS50995">
    <property type="entry name" value="HTH_MARR_2"/>
    <property type="match status" value="1"/>
</dbReference>
<dbReference type="PANTHER" id="PTHR42756:SF1">
    <property type="entry name" value="TRANSCRIPTIONAL REPRESSOR OF EMRAB OPERON"/>
    <property type="match status" value="1"/>
</dbReference>
<evidence type="ECO:0000259" key="4">
    <source>
        <dbReference type="PROSITE" id="PS50995"/>
    </source>
</evidence>
<dbReference type="SUPFAM" id="SSF46785">
    <property type="entry name" value="Winged helix' DNA-binding domain"/>
    <property type="match status" value="1"/>
</dbReference>
<name>A0A0F8ZCQ1_9ZZZZ</name>
<dbReference type="GO" id="GO:0003677">
    <property type="term" value="F:DNA binding"/>
    <property type="evidence" value="ECO:0007669"/>
    <property type="project" value="UniProtKB-KW"/>
</dbReference>
<feature type="domain" description="HTH marR-type" evidence="4">
    <location>
        <begin position="15"/>
        <end position="147"/>
    </location>
</feature>
<dbReference type="GO" id="GO:0003700">
    <property type="term" value="F:DNA-binding transcription factor activity"/>
    <property type="evidence" value="ECO:0007669"/>
    <property type="project" value="InterPro"/>
</dbReference>
<reference evidence="5" key="1">
    <citation type="journal article" date="2015" name="Nature">
        <title>Complex archaea that bridge the gap between prokaryotes and eukaryotes.</title>
        <authorList>
            <person name="Spang A."/>
            <person name="Saw J.H."/>
            <person name="Jorgensen S.L."/>
            <person name="Zaremba-Niedzwiedzka K."/>
            <person name="Martijn J."/>
            <person name="Lind A.E."/>
            <person name="van Eijk R."/>
            <person name="Schleper C."/>
            <person name="Guy L."/>
            <person name="Ettema T.J."/>
        </authorList>
    </citation>
    <scope>NUCLEOTIDE SEQUENCE</scope>
</reference>
<comment type="caution">
    <text evidence="5">The sequence shown here is derived from an EMBL/GenBank/DDBJ whole genome shotgun (WGS) entry which is preliminary data.</text>
</comment>
<proteinExistence type="predicted"/>
<evidence type="ECO:0000313" key="5">
    <source>
        <dbReference type="EMBL" id="KKK64279.1"/>
    </source>
</evidence>
<evidence type="ECO:0000256" key="1">
    <source>
        <dbReference type="ARBA" id="ARBA00023015"/>
    </source>
</evidence>
<dbReference type="InterPro" id="IPR036388">
    <property type="entry name" value="WH-like_DNA-bd_sf"/>
</dbReference>
<dbReference type="EMBL" id="LAZR01061092">
    <property type="protein sequence ID" value="KKK64279.1"/>
    <property type="molecule type" value="Genomic_DNA"/>
</dbReference>
<protein>
    <recommendedName>
        <fullName evidence="4">HTH marR-type domain-containing protein</fullName>
    </recommendedName>
</protein>
<dbReference type="PANTHER" id="PTHR42756">
    <property type="entry name" value="TRANSCRIPTIONAL REGULATOR, MARR"/>
    <property type="match status" value="1"/>
</dbReference>
<keyword evidence="2" id="KW-0238">DNA-binding</keyword>
<keyword evidence="1" id="KW-0805">Transcription regulation</keyword>
<gene>
    <name evidence="5" type="ORF">LCGC14_2985830</name>
</gene>
<keyword evidence="3" id="KW-0804">Transcription</keyword>
<accession>A0A0F8ZCQ1</accession>
<dbReference type="Pfam" id="PF12802">
    <property type="entry name" value="MarR_2"/>
    <property type="match status" value="1"/>
</dbReference>
<dbReference type="Gene3D" id="1.10.10.10">
    <property type="entry name" value="Winged helix-like DNA-binding domain superfamily/Winged helix DNA-binding domain"/>
    <property type="match status" value="1"/>
</dbReference>
<dbReference type="AlphaFoldDB" id="A0A0F8ZCQ1"/>
<dbReference type="InterPro" id="IPR000835">
    <property type="entry name" value="HTH_MarR-typ"/>
</dbReference>
<dbReference type="InterPro" id="IPR036390">
    <property type="entry name" value="WH_DNA-bd_sf"/>
</dbReference>
<dbReference type="SMART" id="SM00347">
    <property type="entry name" value="HTH_MARR"/>
    <property type="match status" value="1"/>
</dbReference>
<evidence type="ECO:0000256" key="3">
    <source>
        <dbReference type="ARBA" id="ARBA00023163"/>
    </source>
</evidence>
<evidence type="ECO:0000256" key="2">
    <source>
        <dbReference type="ARBA" id="ARBA00023125"/>
    </source>
</evidence>
<organism evidence="5">
    <name type="scientific">marine sediment metagenome</name>
    <dbReference type="NCBI Taxonomy" id="412755"/>
    <lineage>
        <taxon>unclassified sequences</taxon>
        <taxon>metagenomes</taxon>
        <taxon>ecological metagenomes</taxon>
    </lineage>
</organism>
<sequence length="150" mass="17422">MASIIWYYFHMRVEQLMIARHLMRLGAYLEREGGRELSQIGLTHQQFLVLTRISEQGSVSQKDLCDKLLYEKSNVSKIIKKLLLLGLIDISTDPEDARRQVIRITDQGSLAVREGKKIVSAWVEQWLNRLTDDENTEILSRLIKLNTLVR</sequence>